<proteinExistence type="predicted"/>
<feature type="compositionally biased region" description="Low complexity" evidence="1">
    <location>
        <begin position="18"/>
        <end position="46"/>
    </location>
</feature>
<dbReference type="AlphaFoldDB" id="A0A2T7NL66"/>
<evidence type="ECO:0000256" key="1">
    <source>
        <dbReference type="SAM" id="MobiDB-lite"/>
    </source>
</evidence>
<gene>
    <name evidence="2" type="ORF">C0Q70_17708</name>
</gene>
<feature type="region of interest" description="Disordered" evidence="1">
    <location>
        <begin position="16"/>
        <end position="47"/>
    </location>
</feature>
<dbReference type="EMBL" id="PZQS01000011">
    <property type="protein sequence ID" value="PVD21905.1"/>
    <property type="molecule type" value="Genomic_DNA"/>
</dbReference>
<reference evidence="2 3" key="1">
    <citation type="submission" date="2018-04" db="EMBL/GenBank/DDBJ databases">
        <title>The genome of golden apple snail Pomacea canaliculata provides insight into stress tolerance and invasive adaptation.</title>
        <authorList>
            <person name="Liu C."/>
            <person name="Liu B."/>
            <person name="Ren Y."/>
            <person name="Zhang Y."/>
            <person name="Wang H."/>
            <person name="Li S."/>
            <person name="Jiang F."/>
            <person name="Yin L."/>
            <person name="Zhang G."/>
            <person name="Qian W."/>
            <person name="Fan W."/>
        </authorList>
    </citation>
    <scope>NUCLEOTIDE SEQUENCE [LARGE SCALE GENOMIC DNA]</scope>
    <source>
        <strain evidence="2">SZHN2017</strain>
        <tissue evidence="2">Muscle</tissue>
    </source>
</reference>
<evidence type="ECO:0000313" key="2">
    <source>
        <dbReference type="EMBL" id="PVD21905.1"/>
    </source>
</evidence>
<comment type="caution">
    <text evidence="2">The sequence shown here is derived from an EMBL/GenBank/DDBJ whole genome shotgun (WGS) entry which is preliminary data.</text>
</comment>
<sequence length="232" mass="25307">MSLDCKNVGRTLLGSRGASANTSSTSVNTTATTTTTTTTTTNTNTTPAHIANSHTAVVTCSHFMIICKTVLTEGAGETDDPSLYWRNRRRKRRRLRLTFAEKRGGCSAECLHCPASSGGGCNGYSAPRATVTTQQDIQPLFLGEMIQTGWLLSPVCVRMRAATLLRRCDGDNGWLATWNCRLDDVVEEAPCRDRTLAGRSRWWWKAVVSGGCGYSWRSVAGFGWNEGVGEMK</sequence>
<dbReference type="Proteomes" id="UP000245119">
    <property type="component" value="Linkage Group LG11"/>
</dbReference>
<name>A0A2T7NL66_POMCA</name>
<evidence type="ECO:0000313" key="3">
    <source>
        <dbReference type="Proteomes" id="UP000245119"/>
    </source>
</evidence>
<protein>
    <submittedName>
        <fullName evidence="2">Uncharacterized protein</fullName>
    </submittedName>
</protein>
<accession>A0A2T7NL66</accession>
<organism evidence="2 3">
    <name type="scientific">Pomacea canaliculata</name>
    <name type="common">Golden apple snail</name>
    <dbReference type="NCBI Taxonomy" id="400727"/>
    <lineage>
        <taxon>Eukaryota</taxon>
        <taxon>Metazoa</taxon>
        <taxon>Spiralia</taxon>
        <taxon>Lophotrochozoa</taxon>
        <taxon>Mollusca</taxon>
        <taxon>Gastropoda</taxon>
        <taxon>Caenogastropoda</taxon>
        <taxon>Architaenioglossa</taxon>
        <taxon>Ampullarioidea</taxon>
        <taxon>Ampullariidae</taxon>
        <taxon>Pomacea</taxon>
    </lineage>
</organism>
<keyword evidence="3" id="KW-1185">Reference proteome</keyword>